<reference evidence="2 3" key="1">
    <citation type="submission" date="2018-06" db="EMBL/GenBank/DDBJ databases">
        <authorList>
            <consortium name="Pathogen Informatics"/>
            <person name="Doyle S."/>
        </authorList>
    </citation>
    <scope>NUCLEOTIDE SEQUENCE [LARGE SCALE GENOMIC DNA]</scope>
    <source>
        <strain evidence="2 3">NCTC13294</strain>
    </source>
</reference>
<feature type="transmembrane region" description="Helical" evidence="1">
    <location>
        <begin position="154"/>
        <end position="172"/>
    </location>
</feature>
<accession>A0A381DYB2</accession>
<dbReference type="EMBL" id="UFUW01000001">
    <property type="protein sequence ID" value="SUX18301.1"/>
    <property type="molecule type" value="Genomic_DNA"/>
</dbReference>
<dbReference type="Proteomes" id="UP000254572">
    <property type="component" value="Unassembled WGS sequence"/>
</dbReference>
<proteinExistence type="predicted"/>
<keyword evidence="1" id="KW-0472">Membrane</keyword>
<feature type="transmembrane region" description="Helical" evidence="1">
    <location>
        <begin position="127"/>
        <end position="148"/>
    </location>
</feature>
<dbReference type="GO" id="GO:0005886">
    <property type="term" value="C:plasma membrane"/>
    <property type="evidence" value="ECO:0007669"/>
    <property type="project" value="TreeGrafter"/>
</dbReference>
<gene>
    <name evidence="2" type="primary">creD</name>
    <name evidence="2" type="ORF">NCTC13294_00238</name>
</gene>
<keyword evidence="1" id="KW-0812">Transmembrane</keyword>
<feature type="transmembrane region" description="Helical" evidence="1">
    <location>
        <begin position="179"/>
        <end position="197"/>
    </location>
</feature>
<dbReference type="PANTHER" id="PTHR30092:SF0">
    <property type="entry name" value="INNER MEMBRANE PROTEIN CRED"/>
    <property type="match status" value="1"/>
</dbReference>
<sequence>MENTTQKLIIIAVISAILLIAVQLLSGIINDRQHYAAHARENITQVDTPSRPGAIQTLDNRLDLYRLTERSSKYAILFLIITFGGCFLFETLRGLRIHPVQYTLVGAAVIIFYLLLLSLGEQIGFTAAYVLAALACNGLIAGYLSAVLGSASRALTLGGILALAYAVLYLLLQSQEYTLLAGSLLLFAALAATMYGTRNFDWYNLKAKKED</sequence>
<keyword evidence="1" id="KW-1133">Transmembrane helix</keyword>
<evidence type="ECO:0000313" key="3">
    <source>
        <dbReference type="Proteomes" id="UP000254572"/>
    </source>
</evidence>
<dbReference type="AlphaFoldDB" id="A0A381DYB2"/>
<name>A0A381DYB2_9GAMM</name>
<evidence type="ECO:0000256" key="1">
    <source>
        <dbReference type="SAM" id="Phobius"/>
    </source>
</evidence>
<dbReference type="Pfam" id="PF06123">
    <property type="entry name" value="CreD"/>
    <property type="match status" value="1"/>
</dbReference>
<feature type="transmembrane region" description="Helical" evidence="1">
    <location>
        <begin position="74"/>
        <end position="95"/>
    </location>
</feature>
<protein>
    <submittedName>
        <fullName evidence="2">Inner membrane protein CreD</fullName>
    </submittedName>
</protein>
<dbReference type="OrthoDB" id="9791851at2"/>
<organism evidence="2 3">
    <name type="scientific">Cardiobacterium valvarum</name>
    <dbReference type="NCBI Taxonomy" id="194702"/>
    <lineage>
        <taxon>Bacteria</taxon>
        <taxon>Pseudomonadati</taxon>
        <taxon>Pseudomonadota</taxon>
        <taxon>Gammaproteobacteria</taxon>
        <taxon>Cardiobacteriales</taxon>
        <taxon>Cardiobacteriaceae</taxon>
        <taxon>Cardiobacterium</taxon>
    </lineage>
</organism>
<evidence type="ECO:0000313" key="2">
    <source>
        <dbReference type="EMBL" id="SUX18301.1"/>
    </source>
</evidence>
<dbReference type="PANTHER" id="PTHR30092">
    <property type="entry name" value="INNER MEMBRANE PROTEIN CRED"/>
    <property type="match status" value="1"/>
</dbReference>
<dbReference type="InterPro" id="IPR010364">
    <property type="entry name" value="Uncharacterised_IM_CreD"/>
</dbReference>
<dbReference type="RefSeq" id="WP_115610563.1">
    <property type="nucleotide sequence ID" value="NZ_JBHLZC010000001.1"/>
</dbReference>
<feature type="transmembrane region" description="Helical" evidence="1">
    <location>
        <begin position="101"/>
        <end position="120"/>
    </location>
</feature>
<keyword evidence="3" id="KW-1185">Reference proteome</keyword>
<feature type="transmembrane region" description="Helical" evidence="1">
    <location>
        <begin position="6"/>
        <end position="25"/>
    </location>
</feature>